<dbReference type="InterPro" id="IPR016032">
    <property type="entry name" value="Sig_transdc_resp-reg_C-effctor"/>
</dbReference>
<dbReference type="EMBL" id="JBHSPU010000019">
    <property type="protein sequence ID" value="MFC5916115.1"/>
    <property type="molecule type" value="Genomic_DNA"/>
</dbReference>
<evidence type="ECO:0000256" key="4">
    <source>
        <dbReference type="SAM" id="MobiDB-lite"/>
    </source>
</evidence>
<accession>A0ABW1GN82</accession>
<feature type="domain" description="HTH luxR-type" evidence="5">
    <location>
        <begin position="159"/>
        <end position="224"/>
    </location>
</feature>
<protein>
    <submittedName>
        <fullName evidence="6">Response regulator transcription factor</fullName>
    </submittedName>
</protein>
<organism evidence="6 7">
    <name type="scientific">Streptomyces pulveraceus</name>
    <dbReference type="NCBI Taxonomy" id="68258"/>
    <lineage>
        <taxon>Bacteria</taxon>
        <taxon>Bacillati</taxon>
        <taxon>Actinomycetota</taxon>
        <taxon>Actinomycetes</taxon>
        <taxon>Kitasatosporales</taxon>
        <taxon>Streptomycetaceae</taxon>
        <taxon>Streptomyces</taxon>
    </lineage>
</organism>
<feature type="region of interest" description="Disordered" evidence="4">
    <location>
        <begin position="144"/>
        <end position="164"/>
    </location>
</feature>
<dbReference type="InterPro" id="IPR036388">
    <property type="entry name" value="WH-like_DNA-bd_sf"/>
</dbReference>
<keyword evidence="2" id="KW-0238">DNA-binding</keyword>
<sequence>MGERDLSALAHRRAALHVLPGGAPPTAPRAAGATTPVRVYVQGSDILARGGIRALLDGRPAIHVVGDGAPGADLTGLRPDVVLAHGTPGPGTLPPECRLLTIGGPEHDARPAPAHNRLPGSVTAAQLASAVVLIAAGYTVAPRADEPGTPDGHTAPAISDVGPEQLTDRERQVLGLLARGLTNTEIAGSLTLSEHTVKTHVQNLLGKLRLRNRVQAVVYAFEAGLRGPLSTLR</sequence>
<evidence type="ECO:0000256" key="1">
    <source>
        <dbReference type="ARBA" id="ARBA00023015"/>
    </source>
</evidence>
<keyword evidence="3" id="KW-0804">Transcription</keyword>
<evidence type="ECO:0000313" key="7">
    <source>
        <dbReference type="Proteomes" id="UP001596200"/>
    </source>
</evidence>
<evidence type="ECO:0000259" key="5">
    <source>
        <dbReference type="PROSITE" id="PS50043"/>
    </source>
</evidence>
<dbReference type="SUPFAM" id="SSF46894">
    <property type="entry name" value="C-terminal effector domain of the bipartite response regulators"/>
    <property type="match status" value="1"/>
</dbReference>
<gene>
    <name evidence="6" type="ORF">ACFP1B_22220</name>
</gene>
<proteinExistence type="predicted"/>
<dbReference type="PRINTS" id="PR00038">
    <property type="entry name" value="HTHLUXR"/>
</dbReference>
<dbReference type="Pfam" id="PF00196">
    <property type="entry name" value="GerE"/>
    <property type="match status" value="1"/>
</dbReference>
<dbReference type="PROSITE" id="PS00622">
    <property type="entry name" value="HTH_LUXR_1"/>
    <property type="match status" value="1"/>
</dbReference>
<evidence type="ECO:0000313" key="6">
    <source>
        <dbReference type="EMBL" id="MFC5916115.1"/>
    </source>
</evidence>
<dbReference type="CDD" id="cd06170">
    <property type="entry name" value="LuxR_C_like"/>
    <property type="match status" value="1"/>
</dbReference>
<dbReference type="Proteomes" id="UP001596200">
    <property type="component" value="Unassembled WGS sequence"/>
</dbReference>
<dbReference type="PANTHER" id="PTHR44688:SF16">
    <property type="entry name" value="DNA-BINDING TRANSCRIPTIONAL ACTIVATOR DEVR_DOSR"/>
    <property type="match status" value="1"/>
</dbReference>
<evidence type="ECO:0000256" key="2">
    <source>
        <dbReference type="ARBA" id="ARBA00023125"/>
    </source>
</evidence>
<evidence type="ECO:0000256" key="3">
    <source>
        <dbReference type="ARBA" id="ARBA00023163"/>
    </source>
</evidence>
<dbReference type="Gene3D" id="1.10.10.10">
    <property type="entry name" value="Winged helix-like DNA-binding domain superfamily/Winged helix DNA-binding domain"/>
    <property type="match status" value="1"/>
</dbReference>
<dbReference type="InterPro" id="IPR000792">
    <property type="entry name" value="Tscrpt_reg_LuxR_C"/>
</dbReference>
<dbReference type="RefSeq" id="WP_344517457.1">
    <property type="nucleotide sequence ID" value="NZ_BAAATU010000065.1"/>
</dbReference>
<comment type="caution">
    <text evidence="6">The sequence shown here is derived from an EMBL/GenBank/DDBJ whole genome shotgun (WGS) entry which is preliminary data.</text>
</comment>
<dbReference type="PANTHER" id="PTHR44688">
    <property type="entry name" value="DNA-BINDING TRANSCRIPTIONAL ACTIVATOR DEVR_DOSR"/>
    <property type="match status" value="1"/>
</dbReference>
<keyword evidence="7" id="KW-1185">Reference proteome</keyword>
<keyword evidence="1" id="KW-0805">Transcription regulation</keyword>
<name>A0ABW1GN82_9ACTN</name>
<reference evidence="7" key="1">
    <citation type="journal article" date="2019" name="Int. J. Syst. Evol. Microbiol.">
        <title>The Global Catalogue of Microorganisms (GCM) 10K type strain sequencing project: providing services to taxonomists for standard genome sequencing and annotation.</title>
        <authorList>
            <consortium name="The Broad Institute Genomics Platform"/>
            <consortium name="The Broad Institute Genome Sequencing Center for Infectious Disease"/>
            <person name="Wu L."/>
            <person name="Ma J."/>
        </authorList>
    </citation>
    <scope>NUCLEOTIDE SEQUENCE [LARGE SCALE GENOMIC DNA]</scope>
    <source>
        <strain evidence="7">JCM 4147</strain>
    </source>
</reference>
<dbReference type="SMART" id="SM00421">
    <property type="entry name" value="HTH_LUXR"/>
    <property type="match status" value="1"/>
</dbReference>
<dbReference type="PROSITE" id="PS50043">
    <property type="entry name" value="HTH_LUXR_2"/>
    <property type="match status" value="1"/>
</dbReference>